<proteinExistence type="inferred from homology"/>
<dbReference type="Gene3D" id="1.20.1250.10">
    <property type="match status" value="1"/>
</dbReference>
<dbReference type="Proteomes" id="UP000319801">
    <property type="component" value="Unassembled WGS sequence"/>
</dbReference>
<dbReference type="GO" id="GO:0005138">
    <property type="term" value="F:interleukin-6 receptor binding"/>
    <property type="evidence" value="ECO:0007669"/>
    <property type="project" value="InterPro"/>
</dbReference>
<sequence length="177" mass="20603">MPERAKTRELNAINKHVLSTALGDTDFFETSGGELQNEAHAPDHKWLSVARQLRRDIISARDEQQKCLRRIYSSLRIYQLYLASLEQESRSITNAVDIKLGTTRLLHLIKETGNVNEEKVHPTNLLKLTDTVWNQKITTHSVLYHFADFMTDVSRAINFMKMKKLTKQEEWISKHQQ</sequence>
<dbReference type="GO" id="GO:0005615">
    <property type="term" value="C:extracellular space"/>
    <property type="evidence" value="ECO:0007669"/>
    <property type="project" value="InterPro"/>
</dbReference>
<accession>A0A556UFJ2</accession>
<evidence type="ECO:0000313" key="5">
    <source>
        <dbReference type="EMBL" id="TSO47172.1"/>
    </source>
</evidence>
<dbReference type="PANTHER" id="PTHR48494">
    <property type="entry name" value="INTERLEUKIN-6"/>
    <property type="match status" value="1"/>
</dbReference>
<keyword evidence="6" id="KW-1185">Reference proteome</keyword>
<dbReference type="SUPFAM" id="SSF47266">
    <property type="entry name" value="4-helical cytokines"/>
    <property type="match status" value="1"/>
</dbReference>
<evidence type="ECO:0000256" key="1">
    <source>
        <dbReference type="ARBA" id="ARBA00007432"/>
    </source>
</evidence>
<evidence type="ECO:0000313" key="6">
    <source>
        <dbReference type="Proteomes" id="UP000319801"/>
    </source>
</evidence>
<reference evidence="5 6" key="1">
    <citation type="journal article" date="2019" name="Genome Biol. Evol.">
        <title>Whole-Genome Sequencing of the Giant Devil Catfish, Bagarius yarrelli.</title>
        <authorList>
            <person name="Jiang W."/>
            <person name="Lv Y."/>
            <person name="Cheng L."/>
            <person name="Yang K."/>
            <person name="Chao B."/>
            <person name="Wang X."/>
            <person name="Li Y."/>
            <person name="Pan X."/>
            <person name="You X."/>
            <person name="Zhang Y."/>
            <person name="Yang J."/>
            <person name="Li J."/>
            <person name="Zhang X."/>
            <person name="Liu S."/>
            <person name="Sun C."/>
            <person name="Yang J."/>
            <person name="Shi Q."/>
        </authorList>
    </citation>
    <scope>NUCLEOTIDE SEQUENCE [LARGE SCALE GENOMIC DNA]</scope>
    <source>
        <strain evidence="5">JWS20170419001</strain>
        <tissue evidence="5">Muscle</tissue>
    </source>
</reference>
<dbReference type="GO" id="GO:0006953">
    <property type="term" value="P:acute-phase response"/>
    <property type="evidence" value="ECO:0007669"/>
    <property type="project" value="UniProtKB-KW"/>
</dbReference>
<evidence type="ECO:0000256" key="3">
    <source>
        <dbReference type="ARBA" id="ARBA00022486"/>
    </source>
</evidence>
<comment type="function">
    <text evidence="4">Cytokine with a wide variety of biological functions in immunity, tissue regeneration, and metabolism. Binds to IL6R, then the complex associates to the signaling subunit IL6ST/gp130 to trigger the intracellular IL6-signaling pathway. The interaction with the membrane-bound IL6R and IL6ST stimulates 'classic signaling', whereas the binding of IL6 and soluble IL6R to IL6ST stimulates 'trans-signaling'. Alternatively, 'cluster signaling' occurs when membrane-bound IL6:IL6R complexes on transmitter cells activate IL6ST receptors on neighboring receiver cells.</text>
</comment>
<dbReference type="InterPro" id="IPR003574">
    <property type="entry name" value="IL-6-like"/>
</dbReference>
<gene>
    <name evidence="5" type="ORF">Baya_10134</name>
</gene>
<dbReference type="AlphaFoldDB" id="A0A556UFJ2"/>
<dbReference type="OrthoDB" id="8943569at2759"/>
<evidence type="ECO:0000256" key="4">
    <source>
        <dbReference type="ARBA" id="ARBA00023441"/>
    </source>
</evidence>
<name>A0A556UFJ2_BAGYA</name>
<dbReference type="InterPro" id="IPR009079">
    <property type="entry name" value="4_helix_cytokine-like_core"/>
</dbReference>
<keyword evidence="3" id="KW-0011">Acute phase</keyword>
<comment type="similarity">
    <text evidence="1">Belongs to the IL-6 superfamily.</text>
</comment>
<dbReference type="EMBL" id="VCAZ01000067">
    <property type="protein sequence ID" value="TSO47172.1"/>
    <property type="molecule type" value="Genomic_DNA"/>
</dbReference>
<organism evidence="5 6">
    <name type="scientific">Bagarius yarrelli</name>
    <name type="common">Goonch</name>
    <name type="synonym">Bagrus yarrelli</name>
    <dbReference type="NCBI Taxonomy" id="175774"/>
    <lineage>
        <taxon>Eukaryota</taxon>
        <taxon>Metazoa</taxon>
        <taxon>Chordata</taxon>
        <taxon>Craniata</taxon>
        <taxon>Vertebrata</taxon>
        <taxon>Euteleostomi</taxon>
        <taxon>Actinopterygii</taxon>
        <taxon>Neopterygii</taxon>
        <taxon>Teleostei</taxon>
        <taxon>Ostariophysi</taxon>
        <taxon>Siluriformes</taxon>
        <taxon>Sisoridae</taxon>
        <taxon>Sisorinae</taxon>
        <taxon>Bagarius</taxon>
    </lineage>
</organism>
<evidence type="ECO:0000256" key="2">
    <source>
        <dbReference type="ARBA" id="ARBA00019464"/>
    </source>
</evidence>
<comment type="caution">
    <text evidence="5">The sequence shown here is derived from an EMBL/GenBank/DDBJ whole genome shotgun (WGS) entry which is preliminary data.</text>
</comment>
<protein>
    <recommendedName>
        <fullName evidence="2">Interleukin-6</fullName>
    </recommendedName>
</protein>
<dbReference type="GO" id="GO:0030154">
    <property type="term" value="P:cell differentiation"/>
    <property type="evidence" value="ECO:0007669"/>
    <property type="project" value="InterPro"/>
</dbReference>
<dbReference type="PANTHER" id="PTHR48494:SF1">
    <property type="entry name" value="INTERLEUKIN-6"/>
    <property type="match status" value="1"/>
</dbReference>